<sequence length="230" mass="25874">MAVATKGYNTELTAIKANKAYTMEEEYEAQQELYTKYAEDYDRVRYDDEYQGPEQVCALANQLLGGRKDAKILDYGCGTGYLVDILLDKYGFENVDGSEPCEGLLNVGRRNGKMKNTYVLGSNDDHSVMGSKVYDIILAVGVFFNTPSHPVVSDIPKLCELVKSGGWIVLSTCDGYLKPRMIEEFEQLVVNGHTKNFTKETFDDYRKVKPEEREKGITTIKGALMKMQVP</sequence>
<dbReference type="PANTHER" id="PTHR43591:SF110">
    <property type="entry name" value="RHODANESE DOMAIN-CONTAINING PROTEIN"/>
    <property type="match status" value="1"/>
</dbReference>
<keyword evidence="2" id="KW-1185">Reference proteome</keyword>
<dbReference type="GeneID" id="136815466"/>
<reference evidence="1" key="1">
    <citation type="submission" date="2021-01" db="UniProtKB">
        <authorList>
            <consortium name="EnsemblMetazoa"/>
        </authorList>
    </citation>
    <scope>IDENTIFICATION</scope>
</reference>
<proteinExistence type="predicted"/>
<dbReference type="AlphaFoldDB" id="A0A7M5UGD8"/>
<protein>
    <recommendedName>
        <fullName evidence="3">Methyltransferase domain-containing protein</fullName>
    </recommendedName>
</protein>
<name>A0A7M5UGD8_9CNID</name>
<dbReference type="InterPro" id="IPR029063">
    <property type="entry name" value="SAM-dependent_MTases_sf"/>
</dbReference>
<dbReference type="OrthoDB" id="3647at2759"/>
<evidence type="ECO:0000313" key="1">
    <source>
        <dbReference type="EnsemblMetazoa" id="CLYHEMP010259.1"/>
    </source>
</evidence>
<dbReference type="Proteomes" id="UP000594262">
    <property type="component" value="Unplaced"/>
</dbReference>
<dbReference type="SUPFAM" id="SSF53335">
    <property type="entry name" value="S-adenosyl-L-methionine-dependent methyltransferases"/>
    <property type="match status" value="1"/>
</dbReference>
<evidence type="ECO:0000313" key="2">
    <source>
        <dbReference type="Proteomes" id="UP000594262"/>
    </source>
</evidence>
<evidence type="ECO:0008006" key="3">
    <source>
        <dbReference type="Google" id="ProtNLM"/>
    </source>
</evidence>
<accession>A0A7M5UGD8</accession>
<dbReference type="EnsemblMetazoa" id="CLYHEMT010259.1">
    <property type="protein sequence ID" value="CLYHEMP010259.1"/>
    <property type="gene ID" value="CLYHEMG010259"/>
</dbReference>
<dbReference type="Pfam" id="PF13489">
    <property type="entry name" value="Methyltransf_23"/>
    <property type="match status" value="1"/>
</dbReference>
<dbReference type="PANTHER" id="PTHR43591">
    <property type="entry name" value="METHYLTRANSFERASE"/>
    <property type="match status" value="1"/>
</dbReference>
<organism evidence="1 2">
    <name type="scientific">Clytia hemisphaerica</name>
    <dbReference type="NCBI Taxonomy" id="252671"/>
    <lineage>
        <taxon>Eukaryota</taxon>
        <taxon>Metazoa</taxon>
        <taxon>Cnidaria</taxon>
        <taxon>Hydrozoa</taxon>
        <taxon>Hydroidolina</taxon>
        <taxon>Leptothecata</taxon>
        <taxon>Obeliida</taxon>
        <taxon>Clytiidae</taxon>
        <taxon>Clytia</taxon>
    </lineage>
</organism>
<dbReference type="RefSeq" id="XP_066928018.1">
    <property type="nucleotide sequence ID" value="XM_067071917.1"/>
</dbReference>
<dbReference type="CDD" id="cd02440">
    <property type="entry name" value="AdoMet_MTases"/>
    <property type="match status" value="1"/>
</dbReference>
<dbReference type="Gene3D" id="3.40.50.150">
    <property type="entry name" value="Vaccinia Virus protein VP39"/>
    <property type="match status" value="1"/>
</dbReference>